<evidence type="ECO:0000256" key="9">
    <source>
        <dbReference type="ARBA" id="ARBA00023204"/>
    </source>
</evidence>
<evidence type="ECO:0000256" key="4">
    <source>
        <dbReference type="ARBA" id="ARBA00014046"/>
    </source>
</evidence>
<dbReference type="GO" id="GO:0006281">
    <property type="term" value="P:DNA repair"/>
    <property type="evidence" value="ECO:0007669"/>
    <property type="project" value="UniProtKB-KW"/>
</dbReference>
<feature type="compositionally biased region" description="Basic and acidic residues" evidence="13">
    <location>
        <begin position="294"/>
        <end position="330"/>
    </location>
</feature>
<evidence type="ECO:0000256" key="5">
    <source>
        <dbReference type="ARBA" id="ARBA00022630"/>
    </source>
</evidence>
<dbReference type="GO" id="GO:0003904">
    <property type="term" value="F:deoxyribodipyrimidine photo-lyase activity"/>
    <property type="evidence" value="ECO:0007669"/>
    <property type="project" value="UniProtKB-EC"/>
</dbReference>
<comment type="caution">
    <text evidence="14">The sequence shown here is derived from an EMBL/GenBank/DDBJ whole genome shotgun (WGS) entry which is preliminary data.</text>
</comment>
<organism evidence="14 15">
    <name type="scientific">Cryptolaemus montrouzieri</name>
    <dbReference type="NCBI Taxonomy" id="559131"/>
    <lineage>
        <taxon>Eukaryota</taxon>
        <taxon>Metazoa</taxon>
        <taxon>Ecdysozoa</taxon>
        <taxon>Arthropoda</taxon>
        <taxon>Hexapoda</taxon>
        <taxon>Insecta</taxon>
        <taxon>Pterygota</taxon>
        <taxon>Neoptera</taxon>
        <taxon>Endopterygota</taxon>
        <taxon>Coleoptera</taxon>
        <taxon>Polyphaga</taxon>
        <taxon>Cucujiformia</taxon>
        <taxon>Coccinelloidea</taxon>
        <taxon>Coccinellidae</taxon>
        <taxon>Scymninae</taxon>
        <taxon>Scymnini</taxon>
        <taxon>Cryptolaemus</taxon>
    </lineage>
</organism>
<proteinExistence type="inferred from homology"/>
<comment type="similarity">
    <text evidence="2">Belongs to the DNA photolyase class-2 family.</text>
</comment>
<evidence type="ECO:0000313" key="15">
    <source>
        <dbReference type="Proteomes" id="UP001516400"/>
    </source>
</evidence>
<keyword evidence="7" id="KW-0274">FAD</keyword>
<feature type="region of interest" description="Disordered" evidence="13">
    <location>
        <begin position="294"/>
        <end position="354"/>
    </location>
</feature>
<dbReference type="PANTHER" id="PTHR10211">
    <property type="entry name" value="DEOXYRIBODIPYRIMIDINE PHOTOLYASE"/>
    <property type="match status" value="1"/>
</dbReference>
<evidence type="ECO:0000256" key="1">
    <source>
        <dbReference type="ARBA" id="ARBA00001974"/>
    </source>
</evidence>
<keyword evidence="6" id="KW-0227">DNA damage</keyword>
<dbReference type="SUPFAM" id="SSF48173">
    <property type="entry name" value="Cryptochrome/photolyase FAD-binding domain"/>
    <property type="match status" value="1"/>
</dbReference>
<sequence>MALRLKILKQLPKFLTEFPEVCKQDKKEELEIDPALLWTENDQLDIEYVKEITWAEPGEAAGFEMLRTYLLERLQYYGTSSYDPSKKHQSFLSPWIHFGQISTQRIALEVVKLKNLWKEQCERFLNEAIIRKEISDNFCLYNPNYDNFEGAEQWAKSSLDLHRTDKRNFIYTPEQFEKALTHDPIWNSAQIQLVTEGKLHGYMRMYWCKKMLEWTESPEKAIEIGLYLNDKYSIDGSDPNGFVGVMWSVCGVHDQGFKERPVFGKIRFMVDYSISKKYDLKTYCSRYRPTANSEEKTGFEKKTVDELSENELKDQSKESDKLKDHEEINKKKPAKRNNTKKEGGVQSGRKKRKV</sequence>
<keyword evidence="9" id="KW-0234">DNA repair</keyword>
<dbReference type="InterPro" id="IPR036134">
    <property type="entry name" value="Crypto/Photolyase_FAD-like_sf"/>
</dbReference>
<dbReference type="Proteomes" id="UP001516400">
    <property type="component" value="Unassembled WGS sequence"/>
</dbReference>
<dbReference type="GO" id="GO:0003677">
    <property type="term" value="F:DNA binding"/>
    <property type="evidence" value="ECO:0007669"/>
    <property type="project" value="UniProtKB-KW"/>
</dbReference>
<name>A0ABD2P372_9CUCU</name>
<dbReference type="InterPro" id="IPR052219">
    <property type="entry name" value="Photolyase_Class-2"/>
</dbReference>
<evidence type="ECO:0000256" key="2">
    <source>
        <dbReference type="ARBA" id="ARBA00006409"/>
    </source>
</evidence>
<dbReference type="EC" id="4.1.99.3" evidence="3"/>
<comment type="cofactor">
    <cofactor evidence="1">
        <name>FAD</name>
        <dbReference type="ChEBI" id="CHEBI:57692"/>
    </cofactor>
</comment>
<keyword evidence="10" id="KW-0456">Lyase</keyword>
<evidence type="ECO:0000256" key="12">
    <source>
        <dbReference type="ARBA" id="ARBA00033999"/>
    </source>
</evidence>
<evidence type="ECO:0000256" key="13">
    <source>
        <dbReference type="SAM" id="MobiDB-lite"/>
    </source>
</evidence>
<evidence type="ECO:0000256" key="10">
    <source>
        <dbReference type="ARBA" id="ARBA00023239"/>
    </source>
</evidence>
<reference evidence="14 15" key="1">
    <citation type="journal article" date="2021" name="BMC Biol.">
        <title>Horizontally acquired antibacterial genes associated with adaptive radiation of ladybird beetles.</title>
        <authorList>
            <person name="Li H.S."/>
            <person name="Tang X.F."/>
            <person name="Huang Y.H."/>
            <person name="Xu Z.Y."/>
            <person name="Chen M.L."/>
            <person name="Du X.Y."/>
            <person name="Qiu B.Y."/>
            <person name="Chen P.T."/>
            <person name="Zhang W."/>
            <person name="Slipinski A."/>
            <person name="Escalona H.E."/>
            <person name="Waterhouse R.M."/>
            <person name="Zwick A."/>
            <person name="Pang H."/>
        </authorList>
    </citation>
    <scope>NUCLEOTIDE SEQUENCE [LARGE SCALE GENOMIC DNA]</scope>
    <source>
        <strain evidence="14">SYSU2018</strain>
    </source>
</reference>
<evidence type="ECO:0000256" key="6">
    <source>
        <dbReference type="ARBA" id="ARBA00022763"/>
    </source>
</evidence>
<keyword evidence="15" id="KW-1185">Reference proteome</keyword>
<evidence type="ECO:0000256" key="11">
    <source>
        <dbReference type="ARBA" id="ARBA00031671"/>
    </source>
</evidence>
<dbReference type="AlphaFoldDB" id="A0ABD2P372"/>
<gene>
    <name evidence="14" type="ORF">HHI36_019452</name>
</gene>
<dbReference type="FunFam" id="1.10.579.10:FF:000002">
    <property type="entry name" value="Deoxyribodipyrimidine photolyase"/>
    <property type="match status" value="1"/>
</dbReference>
<accession>A0ABD2P372</accession>
<evidence type="ECO:0000256" key="7">
    <source>
        <dbReference type="ARBA" id="ARBA00022827"/>
    </source>
</evidence>
<evidence type="ECO:0000256" key="3">
    <source>
        <dbReference type="ARBA" id="ARBA00013149"/>
    </source>
</evidence>
<dbReference type="EMBL" id="JABFTP020000165">
    <property type="protein sequence ID" value="KAL3285344.1"/>
    <property type="molecule type" value="Genomic_DNA"/>
</dbReference>
<comment type="catalytic activity">
    <reaction evidence="12">
        <text>cyclobutadipyrimidine (in DNA) = 2 pyrimidine residues (in DNA).</text>
        <dbReference type="EC" id="4.1.99.3"/>
    </reaction>
</comment>
<evidence type="ECO:0000313" key="14">
    <source>
        <dbReference type="EMBL" id="KAL3285344.1"/>
    </source>
</evidence>
<dbReference type="Gene3D" id="1.25.40.80">
    <property type="match status" value="1"/>
</dbReference>
<keyword evidence="8" id="KW-0238">DNA-binding</keyword>
<protein>
    <recommendedName>
        <fullName evidence="4">Deoxyribodipyrimidine photo-lyase</fullName>
        <ecNumber evidence="3">4.1.99.3</ecNumber>
    </recommendedName>
    <alternativeName>
        <fullName evidence="11">DNA photolyase</fullName>
    </alternativeName>
</protein>
<dbReference type="PANTHER" id="PTHR10211:SF0">
    <property type="entry name" value="DEOXYRIBODIPYRIMIDINE PHOTO-LYASE"/>
    <property type="match status" value="1"/>
</dbReference>
<dbReference type="Gene3D" id="1.10.579.10">
    <property type="entry name" value="DNA Cyclobutane Dipyrimidine Photolyase, subunit A, domain 3"/>
    <property type="match status" value="1"/>
</dbReference>
<evidence type="ECO:0000256" key="8">
    <source>
        <dbReference type="ARBA" id="ARBA00023125"/>
    </source>
</evidence>
<keyword evidence="5" id="KW-0285">Flavoprotein</keyword>